<sequence>MNVFDYLATVTFGSCVPDGRINFDKPAPKHQRDVQKVAISQAHFNDQFGNYHYGGNFDGSDCGELAKRYPGLFRDEIVANFEAGTCNNYPDARFRLALALLQNHISTYYDPRYDDHGEMVFFEGNGFRKAFNEGRSYVYMEDLS</sequence>
<accession>A0A0C1ZAN5</accession>
<name>A0A0C1ZAN5_9VIBR</name>
<dbReference type="RefSeq" id="WP_020194417.1">
    <property type="nucleotide sequence ID" value="NZ_BAOH01000005.1"/>
</dbReference>
<gene>
    <name evidence="1" type="ORF">H735_09880</name>
</gene>
<dbReference type="AlphaFoldDB" id="A0A0C1ZAN5"/>
<dbReference type="EMBL" id="JPRD01000015">
    <property type="protein sequence ID" value="KIF53229.1"/>
    <property type="molecule type" value="Genomic_DNA"/>
</dbReference>
<proteinExistence type="predicted"/>
<organism evidence="1">
    <name type="scientific">Vibrio owensii CAIM 1854 = LMG 25443</name>
    <dbReference type="NCBI Taxonomy" id="1229493"/>
    <lineage>
        <taxon>Bacteria</taxon>
        <taxon>Pseudomonadati</taxon>
        <taxon>Pseudomonadota</taxon>
        <taxon>Gammaproteobacteria</taxon>
        <taxon>Vibrionales</taxon>
        <taxon>Vibrionaceae</taxon>
        <taxon>Vibrio</taxon>
    </lineage>
</organism>
<protein>
    <submittedName>
        <fullName evidence="1">Uncharacterized protein</fullName>
    </submittedName>
</protein>
<comment type="caution">
    <text evidence="1">The sequence shown here is derived from an EMBL/GenBank/DDBJ whole genome shotgun (WGS) entry which is preliminary data.</text>
</comment>
<dbReference type="Proteomes" id="UP000031586">
    <property type="component" value="Unassembled WGS sequence"/>
</dbReference>
<evidence type="ECO:0000313" key="1">
    <source>
        <dbReference type="EMBL" id="KIF53229.1"/>
    </source>
</evidence>
<dbReference type="PATRIC" id="fig|1229493.5.peg.1062"/>
<reference evidence="1" key="1">
    <citation type="submission" date="2014-07" db="EMBL/GenBank/DDBJ databases">
        <title>Unique and conserved regions in Vibrio harveyi and related species in comparison with the shrimp pathogen Vibrio harveyi CAIM 1792.</title>
        <authorList>
            <person name="Espinoza-Valles I."/>
            <person name="Vora G."/>
            <person name="Leekitcharoenphon P."/>
            <person name="Ussery D."/>
            <person name="Hoj L."/>
            <person name="Gomez-Gil B."/>
        </authorList>
    </citation>
    <scope>NUCLEOTIDE SEQUENCE [LARGE SCALE GENOMIC DNA]</scope>
    <source>
        <strain evidence="1">DY05</strain>
    </source>
</reference>